<dbReference type="AlphaFoldDB" id="A0A6J7E1S7"/>
<organism evidence="2">
    <name type="scientific">freshwater metagenome</name>
    <dbReference type="NCBI Taxonomy" id="449393"/>
    <lineage>
        <taxon>unclassified sequences</taxon>
        <taxon>metagenomes</taxon>
        <taxon>ecological metagenomes</taxon>
    </lineage>
</organism>
<keyword evidence="1" id="KW-1133">Transmembrane helix</keyword>
<keyword evidence="1" id="KW-0472">Membrane</keyword>
<feature type="transmembrane region" description="Helical" evidence="1">
    <location>
        <begin position="6"/>
        <end position="26"/>
    </location>
</feature>
<accession>A0A6J7E1S7</accession>
<evidence type="ECO:0000256" key="1">
    <source>
        <dbReference type="SAM" id="Phobius"/>
    </source>
</evidence>
<name>A0A6J7E1S7_9ZZZZ</name>
<gene>
    <name evidence="2" type="ORF">UFOPK3423_00883</name>
</gene>
<evidence type="ECO:0000313" key="2">
    <source>
        <dbReference type="EMBL" id="CAB4873693.1"/>
    </source>
</evidence>
<sequence>MTRRRIAIVSGVAVFLLVSFLLALWLTGDTRERSRVVDLLRSQARGDVPGMLAQIDGCASRPACRAQVAANAQTLRRAGRVRILDYRSATSKAIAADAGLTRVAWDAGLQSLPVVQCVRIERRGLPILGGKIVIVSIGPKIRGDAACSR</sequence>
<proteinExistence type="predicted"/>
<dbReference type="EMBL" id="CAFBLQ010000084">
    <property type="protein sequence ID" value="CAB4873693.1"/>
    <property type="molecule type" value="Genomic_DNA"/>
</dbReference>
<protein>
    <submittedName>
        <fullName evidence="2">Unannotated protein</fullName>
    </submittedName>
</protein>
<keyword evidence="1" id="KW-0812">Transmembrane</keyword>
<reference evidence="2" key="1">
    <citation type="submission" date="2020-05" db="EMBL/GenBank/DDBJ databases">
        <authorList>
            <person name="Chiriac C."/>
            <person name="Salcher M."/>
            <person name="Ghai R."/>
            <person name="Kavagutti S V."/>
        </authorList>
    </citation>
    <scope>NUCLEOTIDE SEQUENCE</scope>
</reference>